<proteinExistence type="predicted"/>
<evidence type="ECO:0000256" key="1">
    <source>
        <dbReference type="SAM" id="Phobius"/>
    </source>
</evidence>
<dbReference type="AlphaFoldDB" id="A0A5B8UIR2"/>
<sequence>MLSFKPIKPLLQTGTNAASRWFSYIGLGIGVLLLLASVQMFVNIQQLMKEGSIRKNGFDFISITKKVTNETMGQPEKNVFTDKEVEELKSKPFVTDVAPLQSNLFRVQLSAGNILPFKTDLFVESIEDEFLDTVPPTFHWVEGQLKVPIIVSSDYLEMFNVFAPSQGLSQVSKETAMNIPVVLSVSGKGQRLDLYGSVVAFSDRLNTVIVPKSFLDWANRNYGETPTQGYSRLYIKTTDANNPELLSFLDQKGYVTNRDKTKMGRTKQVMEGIFTGLGVFGLLVVVMALMLFSFYLQLVIARSKENLQLLLLIGYSPLWLSKNVSQRFIPVYVSIVLVALSFTQFMQWAFHHFAMYDREELHTTVHWSVIVLAIVLIALSIITNYRLVRRLLYKLF</sequence>
<evidence type="ECO:0008006" key="4">
    <source>
        <dbReference type="Google" id="ProtNLM"/>
    </source>
</evidence>
<evidence type="ECO:0000313" key="3">
    <source>
        <dbReference type="Proteomes" id="UP000321204"/>
    </source>
</evidence>
<keyword evidence="1" id="KW-0472">Membrane</keyword>
<feature type="transmembrane region" description="Helical" evidence="1">
    <location>
        <begin position="21"/>
        <end position="44"/>
    </location>
</feature>
<name>A0A5B8UIR2_9BACT</name>
<protein>
    <recommendedName>
        <fullName evidence="4">FtsX-like permease family protein</fullName>
    </recommendedName>
</protein>
<dbReference type="RefSeq" id="WP_146787518.1">
    <property type="nucleotide sequence ID" value="NZ_BAABIO010000001.1"/>
</dbReference>
<gene>
    <name evidence="2" type="ORF">FSB75_11835</name>
</gene>
<feature type="transmembrane region" description="Helical" evidence="1">
    <location>
        <begin position="331"/>
        <end position="350"/>
    </location>
</feature>
<evidence type="ECO:0000313" key="2">
    <source>
        <dbReference type="EMBL" id="QEC56554.1"/>
    </source>
</evidence>
<reference evidence="2 3" key="1">
    <citation type="journal article" date="2015" name="Int. J. Syst. Evol. Microbiol.">
        <title>Flavisolibacter ginsenosidimutans sp. nov., with ginsenoside-converting activity isolated from soil used for cultivating ginseng.</title>
        <authorList>
            <person name="Zhao Y."/>
            <person name="Liu Q."/>
            <person name="Kang M.S."/>
            <person name="Jin F."/>
            <person name="Yu H."/>
            <person name="Im W.T."/>
        </authorList>
    </citation>
    <scope>NUCLEOTIDE SEQUENCE [LARGE SCALE GENOMIC DNA]</scope>
    <source>
        <strain evidence="2 3">Gsoil 636</strain>
    </source>
</reference>
<feature type="transmembrane region" description="Helical" evidence="1">
    <location>
        <begin position="272"/>
        <end position="295"/>
    </location>
</feature>
<accession>A0A5B8UIR2</accession>
<dbReference type="EMBL" id="CP042433">
    <property type="protein sequence ID" value="QEC56554.1"/>
    <property type="molecule type" value="Genomic_DNA"/>
</dbReference>
<keyword evidence="3" id="KW-1185">Reference proteome</keyword>
<keyword evidence="1" id="KW-0812">Transmembrane</keyword>
<dbReference type="OrthoDB" id="1011751at2"/>
<feature type="transmembrane region" description="Helical" evidence="1">
    <location>
        <begin position="365"/>
        <end position="388"/>
    </location>
</feature>
<keyword evidence="1" id="KW-1133">Transmembrane helix</keyword>
<dbReference type="KEGG" id="fgg:FSB75_11835"/>
<organism evidence="2 3">
    <name type="scientific">Flavisolibacter ginsenosidimutans</name>
    <dbReference type="NCBI Taxonomy" id="661481"/>
    <lineage>
        <taxon>Bacteria</taxon>
        <taxon>Pseudomonadati</taxon>
        <taxon>Bacteroidota</taxon>
        <taxon>Chitinophagia</taxon>
        <taxon>Chitinophagales</taxon>
        <taxon>Chitinophagaceae</taxon>
        <taxon>Flavisolibacter</taxon>
    </lineage>
</organism>
<dbReference type="Proteomes" id="UP000321204">
    <property type="component" value="Chromosome"/>
</dbReference>